<feature type="transmembrane region" description="Helical" evidence="1">
    <location>
        <begin position="47"/>
        <end position="68"/>
    </location>
</feature>
<comment type="caution">
    <text evidence="3">The sequence shown here is derived from an EMBL/GenBank/DDBJ whole genome shotgun (WGS) entry which is preliminary data.</text>
</comment>
<dbReference type="RefSeq" id="WP_197315275.1">
    <property type="nucleotide sequence ID" value="NZ_JADZSC010000001.1"/>
</dbReference>
<dbReference type="InterPro" id="IPR005182">
    <property type="entry name" value="YdbS-like_PH"/>
</dbReference>
<dbReference type="InterPro" id="IPR036259">
    <property type="entry name" value="MFS_trans_sf"/>
</dbReference>
<accession>A0A931HSM4</accession>
<dbReference type="EMBL" id="JADZSC010000001">
    <property type="protein sequence ID" value="MBH0228619.1"/>
    <property type="molecule type" value="Genomic_DNA"/>
</dbReference>
<evidence type="ECO:0000259" key="2">
    <source>
        <dbReference type="Pfam" id="PF03703"/>
    </source>
</evidence>
<dbReference type="Proteomes" id="UP000614490">
    <property type="component" value="Unassembled WGS sequence"/>
</dbReference>
<keyword evidence="1" id="KW-0812">Transmembrane</keyword>
<evidence type="ECO:0000256" key="1">
    <source>
        <dbReference type="SAM" id="Phobius"/>
    </source>
</evidence>
<feature type="transmembrane region" description="Helical" evidence="1">
    <location>
        <begin position="20"/>
        <end position="41"/>
    </location>
</feature>
<dbReference type="PANTHER" id="PTHR34473:SF2">
    <property type="entry name" value="UPF0699 TRANSMEMBRANE PROTEIN YDBT"/>
    <property type="match status" value="1"/>
</dbReference>
<name>A0A931HSM4_9BACI</name>
<reference evidence="3 4" key="1">
    <citation type="journal article" date="2005" name="Int. J. Syst. Evol. Microbiol.">
        <title>Halobacillus yeomjeoni sp. nov., isolated from a marine solar saltern in Korea.</title>
        <authorList>
            <person name="Yoon J.H."/>
            <person name="Kang S.J."/>
            <person name="Lee C.H."/>
            <person name="Oh H.W."/>
            <person name="Oh T.K."/>
        </authorList>
    </citation>
    <scope>NUCLEOTIDE SEQUENCE [LARGE SCALE GENOMIC DNA]</scope>
    <source>
        <strain evidence="3 4">KCTC 3957</strain>
    </source>
</reference>
<dbReference type="SUPFAM" id="SSF103473">
    <property type="entry name" value="MFS general substrate transporter"/>
    <property type="match status" value="1"/>
</dbReference>
<keyword evidence="1" id="KW-0472">Membrane</keyword>
<dbReference type="AlphaFoldDB" id="A0A931HSM4"/>
<gene>
    <name evidence="3" type="ORF">H0267_00220</name>
</gene>
<keyword evidence="1" id="KW-1133">Transmembrane helix</keyword>
<evidence type="ECO:0000313" key="4">
    <source>
        <dbReference type="Proteomes" id="UP000614490"/>
    </source>
</evidence>
<dbReference type="Pfam" id="PF03703">
    <property type="entry name" value="bPH_2"/>
    <property type="match status" value="1"/>
</dbReference>
<feature type="domain" description="YdbS-like PH" evidence="2">
    <location>
        <begin position="73"/>
        <end position="149"/>
    </location>
</feature>
<protein>
    <submittedName>
        <fullName evidence="3">PH domain-containing protein</fullName>
    </submittedName>
</protein>
<sequence>MNGLEPSKRISQRALTLWRIYGAIYTSVTLLLTIGGIILMMLFDWPWWLIAIAAAILVLETVFLIWLIPSIRWKRWRYEVTEQDIELQHGLFIITRTLVPMVRVQHVDTEQGPLLRKFKLSTISISTAATVHEIPALDEEEAEHLRQSISSFARVAEEDV</sequence>
<organism evidence="3 4">
    <name type="scientific">Halobacillus yeomjeoni</name>
    <dbReference type="NCBI Taxonomy" id="311194"/>
    <lineage>
        <taxon>Bacteria</taxon>
        <taxon>Bacillati</taxon>
        <taxon>Bacillota</taxon>
        <taxon>Bacilli</taxon>
        <taxon>Bacillales</taxon>
        <taxon>Bacillaceae</taxon>
        <taxon>Halobacillus</taxon>
    </lineage>
</organism>
<proteinExistence type="predicted"/>
<evidence type="ECO:0000313" key="3">
    <source>
        <dbReference type="EMBL" id="MBH0228619.1"/>
    </source>
</evidence>
<dbReference type="PANTHER" id="PTHR34473">
    <property type="entry name" value="UPF0699 TRANSMEMBRANE PROTEIN YDBS"/>
    <property type="match status" value="1"/>
</dbReference>
<keyword evidence="4" id="KW-1185">Reference proteome</keyword>